<gene>
    <name evidence="2" type="ORF">QRT03_12465</name>
</gene>
<proteinExistence type="predicted"/>
<reference evidence="2 3" key="1">
    <citation type="submission" date="2023-06" db="EMBL/GenBank/DDBJ databases">
        <title>Actinomycetospora Odt1-22.</title>
        <authorList>
            <person name="Supong K."/>
        </authorList>
    </citation>
    <scope>NUCLEOTIDE SEQUENCE [LARGE SCALE GENOMIC DNA]</scope>
    <source>
        <strain evidence="2 3">Odt1-22</strain>
    </source>
</reference>
<protein>
    <submittedName>
        <fullName evidence="2">Uncharacterized protein</fullName>
    </submittedName>
</protein>
<evidence type="ECO:0000256" key="1">
    <source>
        <dbReference type="SAM" id="Phobius"/>
    </source>
</evidence>
<organism evidence="2 3">
    <name type="scientific">Actinomycetospora termitidis</name>
    <dbReference type="NCBI Taxonomy" id="3053470"/>
    <lineage>
        <taxon>Bacteria</taxon>
        <taxon>Bacillati</taxon>
        <taxon>Actinomycetota</taxon>
        <taxon>Actinomycetes</taxon>
        <taxon>Pseudonocardiales</taxon>
        <taxon>Pseudonocardiaceae</taxon>
        <taxon>Actinomycetospora</taxon>
    </lineage>
</organism>
<evidence type="ECO:0000313" key="3">
    <source>
        <dbReference type="Proteomes" id="UP001231924"/>
    </source>
</evidence>
<feature type="transmembrane region" description="Helical" evidence="1">
    <location>
        <begin position="12"/>
        <end position="29"/>
    </location>
</feature>
<accession>A0ABT7M7W4</accession>
<sequence length="81" mass="9013">MDHIEIRTARRWLLAGMLLVVWVMGTAWSDALDAPSSPARWIQFAVALAALICLAVVARRMRLRERAAADEAFEKSTTTAD</sequence>
<dbReference type="EMBL" id="JASVWF010000002">
    <property type="protein sequence ID" value="MDL5156773.1"/>
    <property type="molecule type" value="Genomic_DNA"/>
</dbReference>
<keyword evidence="1" id="KW-1133">Transmembrane helix</keyword>
<dbReference type="RefSeq" id="WP_286053126.1">
    <property type="nucleotide sequence ID" value="NZ_JASVWF010000002.1"/>
</dbReference>
<keyword evidence="3" id="KW-1185">Reference proteome</keyword>
<comment type="caution">
    <text evidence="2">The sequence shown here is derived from an EMBL/GenBank/DDBJ whole genome shotgun (WGS) entry which is preliminary data.</text>
</comment>
<feature type="transmembrane region" description="Helical" evidence="1">
    <location>
        <begin position="41"/>
        <end position="58"/>
    </location>
</feature>
<keyword evidence="1" id="KW-0812">Transmembrane</keyword>
<keyword evidence="1" id="KW-0472">Membrane</keyword>
<evidence type="ECO:0000313" key="2">
    <source>
        <dbReference type="EMBL" id="MDL5156773.1"/>
    </source>
</evidence>
<dbReference type="Proteomes" id="UP001231924">
    <property type="component" value="Unassembled WGS sequence"/>
</dbReference>
<name>A0ABT7M7W4_9PSEU</name>